<reference evidence="6 7" key="1">
    <citation type="submission" date="2014-02" db="EMBL/GenBank/DDBJ databases">
        <title>The genome sequence of Colletotrichum salicis CBS 607.94.</title>
        <authorList>
            <person name="Baroncelli R."/>
            <person name="Thon M.R."/>
        </authorList>
    </citation>
    <scope>NUCLEOTIDE SEQUENCE [LARGE SCALE GENOMIC DNA]</scope>
    <source>
        <strain evidence="6 7">CBS 607.94</strain>
    </source>
</reference>
<dbReference type="CDD" id="cd22926">
    <property type="entry name" value="HFD_SPT3"/>
    <property type="match status" value="1"/>
</dbReference>
<evidence type="ECO:0000256" key="1">
    <source>
        <dbReference type="ARBA" id="ARBA00004123"/>
    </source>
</evidence>
<accession>A0A135U5A2</accession>
<feature type="region of interest" description="Disordered" evidence="5">
    <location>
        <begin position="1"/>
        <end position="29"/>
    </location>
</feature>
<dbReference type="PANTHER" id="PTHR11380">
    <property type="entry name" value="TRANSCRIPTION INITIATION FACTOR TFIID/SUPT3-RELATED"/>
    <property type="match status" value="1"/>
</dbReference>
<dbReference type="GO" id="GO:0006366">
    <property type="term" value="P:transcription by RNA polymerase II"/>
    <property type="evidence" value="ECO:0007669"/>
    <property type="project" value="InterPro"/>
</dbReference>
<dbReference type="AlphaFoldDB" id="A0A135U5A2"/>
<dbReference type="GO" id="GO:0005634">
    <property type="term" value="C:nucleus"/>
    <property type="evidence" value="ECO:0007669"/>
    <property type="project" value="UniProtKB-SubCell"/>
</dbReference>
<name>A0A135U5A2_9PEZI</name>
<dbReference type="Pfam" id="PF11951">
    <property type="entry name" value="Fungal_trans_2"/>
    <property type="match status" value="1"/>
</dbReference>
<evidence type="ECO:0000313" key="6">
    <source>
        <dbReference type="EMBL" id="KXH55571.1"/>
    </source>
</evidence>
<sequence length="821" mass="91385">ADITTPTNSEPESRQQRTKDPSRSLQSFDSSGKDLCDVALFSQFANINIPSSIDFQDGNHLDSAFPFSDLPAQPPTPFTTLETSCPAGFPESGTDDLWTNVTPNSPDNGLLAIEKRNNPFPSRVAHYETPLSPSLQDNTSVLVEYYFKEVCGMMSCYDSDLNPYRTTVSNLWGNSPSLYYVTQSMAAACLAEVSPSLSTASGRLRYQAVNALWKESKAGPTDTSSLLALVMLGFSLCWHDPSKVGQSEFELLAETLLHLEAQESNLEMADKQKRFFFYNSLVYWKMLLSFVTDQELPSPAFTGAIQPQPPHFPSRNDARMPHPQTGIGVEALEIVGQVGTLVRKERKRIRSRQRSSRHDIEQSVAAIQTAEQLHSRLCKIDLPNEVTVMDSGDDMTPTDHLLKAAEAYRYTGLLQLYRNFPDLLLQDVASASPSAWLDIPGDTEPGLSDDSEIVHGTWLTCLALHILDLLQDIPVTSRSRSIQPLLLVSICSELSMNREPQDVSVQTTKLIEDIVRDQVIHMLKTASDLAARRGSRVFSNNDLIFQVRHDKARVERLRIFLTWKAIRRTVKDSDEKEGFVDEADMEENVAAPTDDAPAGGKARLPTVTLPWDAASYYSEQVTEASQEHLVDITSSEAALEKLRRNDDRTRDMTVAEYATWSEYRHASLTYRKAKRFREWCGLGVIAENKPNDDVMDILGFLTSEMVQNLTAQALGVQKQEALRLGKGSAIAGQERDLAAGLGGLFAEPEGLRKAVDVRHVRMAFQQLQGRPKKSRALLNGTRLSQPSTLRLVSIAPCPGLDDERLTLTKLHHSYDLIAYSC</sequence>
<keyword evidence="7" id="KW-1185">Reference proteome</keyword>
<dbReference type="InterPro" id="IPR021858">
    <property type="entry name" value="Fun_TF"/>
</dbReference>
<evidence type="ECO:0000256" key="2">
    <source>
        <dbReference type="ARBA" id="ARBA00023015"/>
    </source>
</evidence>
<evidence type="ECO:0000313" key="7">
    <source>
        <dbReference type="Proteomes" id="UP000070121"/>
    </source>
</evidence>
<keyword evidence="3" id="KW-0804">Transcription</keyword>
<evidence type="ECO:0000256" key="5">
    <source>
        <dbReference type="SAM" id="MobiDB-lite"/>
    </source>
</evidence>
<proteinExistence type="predicted"/>
<dbReference type="STRING" id="1209931.A0A135U5A2"/>
<organism evidence="6 7">
    <name type="scientific">Colletotrichum salicis</name>
    <dbReference type="NCBI Taxonomy" id="1209931"/>
    <lineage>
        <taxon>Eukaryota</taxon>
        <taxon>Fungi</taxon>
        <taxon>Dikarya</taxon>
        <taxon>Ascomycota</taxon>
        <taxon>Pezizomycotina</taxon>
        <taxon>Sordariomycetes</taxon>
        <taxon>Hypocreomycetidae</taxon>
        <taxon>Glomerellales</taxon>
        <taxon>Glomerellaceae</taxon>
        <taxon>Colletotrichum</taxon>
        <taxon>Colletotrichum acutatum species complex</taxon>
    </lineage>
</organism>
<dbReference type="GO" id="GO:0003712">
    <property type="term" value="F:transcription coregulator activity"/>
    <property type="evidence" value="ECO:0007669"/>
    <property type="project" value="TreeGrafter"/>
</dbReference>
<dbReference type="InterPro" id="IPR003195">
    <property type="entry name" value="TFIID_TAF13"/>
</dbReference>
<evidence type="ECO:0000256" key="4">
    <source>
        <dbReference type="ARBA" id="ARBA00023242"/>
    </source>
</evidence>
<comment type="caution">
    <text evidence="6">The sequence shown here is derived from an EMBL/GenBank/DDBJ whole genome shotgun (WGS) entry which is preliminary data.</text>
</comment>
<feature type="non-terminal residue" evidence="6">
    <location>
        <position position="1"/>
    </location>
</feature>
<dbReference type="OrthoDB" id="39175at2759"/>
<dbReference type="EMBL" id="JFFI01001716">
    <property type="protein sequence ID" value="KXH55571.1"/>
    <property type="molecule type" value="Genomic_DNA"/>
</dbReference>
<protein>
    <submittedName>
        <fullName evidence="6">C6 zinc finger domain-containing protein</fullName>
    </submittedName>
</protein>
<feature type="compositionally biased region" description="Polar residues" evidence="5">
    <location>
        <begin position="1"/>
        <end position="10"/>
    </location>
</feature>
<comment type="subcellular location">
    <subcellularLocation>
        <location evidence="1">Nucleus</location>
    </subcellularLocation>
</comment>
<dbReference type="Proteomes" id="UP000070121">
    <property type="component" value="Unassembled WGS sequence"/>
</dbReference>
<evidence type="ECO:0000256" key="3">
    <source>
        <dbReference type="ARBA" id="ARBA00023163"/>
    </source>
</evidence>
<keyword evidence="4" id="KW-0539">Nucleus</keyword>
<keyword evidence="2" id="KW-0805">Transcription regulation</keyword>
<dbReference type="Pfam" id="PF02269">
    <property type="entry name" value="TFIID-18kDa"/>
    <property type="match status" value="1"/>
</dbReference>
<dbReference type="PANTHER" id="PTHR11380:SF16">
    <property type="entry name" value="TRANSCRIPTION INITIATION PROTEIN SPT3 HOMOLOG"/>
    <property type="match status" value="1"/>
</dbReference>
<gene>
    <name evidence="6" type="ORF">CSAL01_06774</name>
</gene>
<dbReference type="GO" id="GO:0000124">
    <property type="term" value="C:SAGA complex"/>
    <property type="evidence" value="ECO:0007669"/>
    <property type="project" value="TreeGrafter"/>
</dbReference>
<feature type="compositionally biased region" description="Basic and acidic residues" evidence="5">
    <location>
        <begin position="11"/>
        <end position="22"/>
    </location>
</feature>